<feature type="compositionally biased region" description="Polar residues" evidence="1">
    <location>
        <begin position="66"/>
        <end position="84"/>
    </location>
</feature>
<dbReference type="Proteomes" id="UP000789572">
    <property type="component" value="Unassembled WGS sequence"/>
</dbReference>
<dbReference type="EMBL" id="CAJVPJ010002168">
    <property type="protein sequence ID" value="CAG8614635.1"/>
    <property type="molecule type" value="Genomic_DNA"/>
</dbReference>
<accession>A0A9N9CW26</accession>
<feature type="region of interest" description="Disordered" evidence="1">
    <location>
        <begin position="59"/>
        <end position="87"/>
    </location>
</feature>
<organism evidence="2 3">
    <name type="scientific">Paraglomus occultum</name>
    <dbReference type="NCBI Taxonomy" id="144539"/>
    <lineage>
        <taxon>Eukaryota</taxon>
        <taxon>Fungi</taxon>
        <taxon>Fungi incertae sedis</taxon>
        <taxon>Mucoromycota</taxon>
        <taxon>Glomeromycotina</taxon>
        <taxon>Glomeromycetes</taxon>
        <taxon>Paraglomerales</taxon>
        <taxon>Paraglomeraceae</taxon>
        <taxon>Paraglomus</taxon>
    </lineage>
</organism>
<dbReference type="OrthoDB" id="66510at2759"/>
<gene>
    <name evidence="2" type="ORF">POCULU_LOCUS8119</name>
</gene>
<reference evidence="2" key="1">
    <citation type="submission" date="2021-06" db="EMBL/GenBank/DDBJ databases">
        <authorList>
            <person name="Kallberg Y."/>
            <person name="Tangrot J."/>
            <person name="Rosling A."/>
        </authorList>
    </citation>
    <scope>NUCLEOTIDE SEQUENCE</scope>
    <source>
        <strain evidence="2">IA702</strain>
    </source>
</reference>
<evidence type="ECO:0000313" key="2">
    <source>
        <dbReference type="EMBL" id="CAG8614635.1"/>
    </source>
</evidence>
<protein>
    <submittedName>
        <fullName evidence="2">1076_t:CDS:1</fullName>
    </submittedName>
</protein>
<name>A0A9N9CW26_9GLOM</name>
<evidence type="ECO:0000313" key="3">
    <source>
        <dbReference type="Proteomes" id="UP000789572"/>
    </source>
</evidence>
<feature type="non-terminal residue" evidence="2">
    <location>
        <position position="599"/>
    </location>
</feature>
<keyword evidence="3" id="KW-1185">Reference proteome</keyword>
<proteinExistence type="predicted"/>
<evidence type="ECO:0000256" key="1">
    <source>
        <dbReference type="SAM" id="MobiDB-lite"/>
    </source>
</evidence>
<dbReference type="AlphaFoldDB" id="A0A9N9CW26"/>
<feature type="region of interest" description="Disordered" evidence="1">
    <location>
        <begin position="135"/>
        <end position="157"/>
    </location>
</feature>
<feature type="compositionally biased region" description="Polar residues" evidence="1">
    <location>
        <begin position="135"/>
        <end position="145"/>
    </location>
</feature>
<sequence length="599" mass="68250">MATVAKSKPKRRSMPAIIGRLTNPFEKATDVEPPTLPSQPHILDLMLNEEFSNADLGLEDQEESTASEVNASTSIAVDQNSQRSADADEKDINNVLLSQDVIESLETVKKVALFALDGIVRQIAEDSLANSLNTSLGSSLETAKTSPKKKRSFSHSIAETSARLAELRRGREEWHKSQILEDIARNATMLGSKSEMQQIEPIQTSSTDVATMHRIQHQLKLNTPVVPSDDYSLACSLAALLGYLYRMQELCEADIPQSERNNNQRADTTNADEMIRITNNENIYATLRKEVTNLQNHRQNLALKTQEHNLPAERLDTWNEIDRLMDLIARLCRERSINEPPPRYSVAIDEKDRAFHIDPPKYSSLYNEKTTRKVDNEKTRHDLDNVISAIERVYSVAPQLNNQRVELSHRQTKELTAATLSTAIQRLSRGRYEEQRACFNTVTKYQTLNRLVEQISKSASRSFVDQRVELSPRQLRHIEAARLNCVIDRLGRNRMTDQDWHPPEQLLVQDLTRITNELTETSYNSAYAAQRFHLTSAKERDMFMNSVIKKVEKMGSYRLNNQDADPPAQRRERALQEIDQIVGKMAYSPVMDSQRAIRT</sequence>
<comment type="caution">
    <text evidence="2">The sequence shown here is derived from an EMBL/GenBank/DDBJ whole genome shotgun (WGS) entry which is preliminary data.</text>
</comment>